<sequence>MIFLSLFLLYSLNLITATRNTTEGPSKEEPKMNTMIIAAIAGGFILIIVVILLVVFIVILPRRRKKKAYKRREAQVLEVLPKLKLTRTIEEPEVHSVERITQWSDREKEKEKASAKNEDKNSKQLGLPPMVRIEKISGFLFFLLLVDLAGTEFSLDWSKCNLTDRACFVTREIPPVTTTVAPLGNLPNTIALPTFELKPYNSNEEVPKVRSGMQIRPYSETKWLVFLQSEGINLDHTDGLKLMDSSGKIIFGCKQPLNSKEVDYDTMDVLKSEKYYDYSRFEVKMMVCVFIVEGDALKTLPSVVKFMYKEKDKSKPEVFNGKDVHNLVKPRITCNPDEIVPDLSKEIGGFQDHVKEIIPDIVMKNFKCSTDKYLMVIPESKPNAVKVTDITCTANKYKYKSVAGESGTAKEVFCSVPIELSCQDRIPHIPTSSFLQYPSRIICPSDKWFINEELYIVGQPYCNRLSAQKPNSFEWFIRSNDNKEIKMEKAQCYEKIDCMKYSKLTNCALSNCSKVDITKDKVSCPFDHILRVKQSSGRFIHVSYLVCNGESGRWKGPKTSEEVEDGASAYCERNCEALSPLKDDCIDSKKCSNIFRNDQEITCPAAYSLRVESSQKIISPEKLTCNIANGRWKTTDNIEIEKGAKAYCEASSLTKSPSVFISLLPSIAVSSIVIIAVITAMAGLFLYMRKKNTKEAMGAVEVKKGGAISSMMAPPTTDIVR</sequence>
<accession>A0A8R1UWX8</accession>
<organism evidence="1 2">
    <name type="scientific">Pristionchus pacificus</name>
    <name type="common">Parasitic nematode worm</name>
    <dbReference type="NCBI Taxonomy" id="54126"/>
    <lineage>
        <taxon>Eukaryota</taxon>
        <taxon>Metazoa</taxon>
        <taxon>Ecdysozoa</taxon>
        <taxon>Nematoda</taxon>
        <taxon>Chromadorea</taxon>
        <taxon>Rhabditida</taxon>
        <taxon>Rhabditina</taxon>
        <taxon>Diplogasteromorpha</taxon>
        <taxon>Diplogasteroidea</taxon>
        <taxon>Neodiplogasteridae</taxon>
        <taxon>Pristionchus</taxon>
    </lineage>
</organism>
<accession>A0A2A6CA68</accession>
<keyword evidence="2" id="KW-1185">Reference proteome</keyword>
<dbReference type="EnsemblMetazoa" id="PPA39009.1">
    <property type="protein sequence ID" value="PPA39009.1"/>
    <property type="gene ID" value="WBGene00277378"/>
</dbReference>
<proteinExistence type="predicted"/>
<dbReference type="AlphaFoldDB" id="A0A2A6CA68"/>
<reference evidence="2" key="1">
    <citation type="journal article" date="2008" name="Nat. Genet.">
        <title>The Pristionchus pacificus genome provides a unique perspective on nematode lifestyle and parasitism.</title>
        <authorList>
            <person name="Dieterich C."/>
            <person name="Clifton S.W."/>
            <person name="Schuster L.N."/>
            <person name="Chinwalla A."/>
            <person name="Delehaunty K."/>
            <person name="Dinkelacker I."/>
            <person name="Fulton L."/>
            <person name="Fulton R."/>
            <person name="Godfrey J."/>
            <person name="Minx P."/>
            <person name="Mitreva M."/>
            <person name="Roeseler W."/>
            <person name="Tian H."/>
            <person name="Witte H."/>
            <person name="Yang S.P."/>
            <person name="Wilson R.K."/>
            <person name="Sommer R.J."/>
        </authorList>
    </citation>
    <scope>NUCLEOTIDE SEQUENCE [LARGE SCALE GENOMIC DNA]</scope>
    <source>
        <strain evidence="2">PS312</strain>
    </source>
</reference>
<protein>
    <submittedName>
        <fullName evidence="1">Uncharacterized protein</fullName>
    </submittedName>
</protein>
<name>A0A2A6CA68_PRIPA</name>
<gene>
    <name evidence="1" type="primary">WBGene00277378</name>
</gene>
<evidence type="ECO:0000313" key="1">
    <source>
        <dbReference type="EnsemblMetazoa" id="PPA39009.1"/>
    </source>
</evidence>
<reference evidence="1" key="2">
    <citation type="submission" date="2022-06" db="UniProtKB">
        <authorList>
            <consortium name="EnsemblMetazoa"/>
        </authorList>
    </citation>
    <scope>IDENTIFICATION</scope>
    <source>
        <strain evidence="1">PS312</strain>
    </source>
</reference>
<dbReference type="Proteomes" id="UP000005239">
    <property type="component" value="Unassembled WGS sequence"/>
</dbReference>
<evidence type="ECO:0000313" key="2">
    <source>
        <dbReference type="Proteomes" id="UP000005239"/>
    </source>
</evidence>